<gene>
    <name evidence="4" type="ORF">PSQ19_16450</name>
</gene>
<dbReference type="Pfam" id="PF02852">
    <property type="entry name" value="Pyr_redox_dim"/>
    <property type="match status" value="1"/>
</dbReference>
<name>A0ABY7YLP4_9HYPH</name>
<dbReference type="Proteomes" id="UP001220530">
    <property type="component" value="Chromosome"/>
</dbReference>
<dbReference type="PANTHER" id="PTHR22912:SF151">
    <property type="entry name" value="DIHYDROLIPOYL DEHYDROGENASE, MITOCHONDRIAL"/>
    <property type="match status" value="1"/>
</dbReference>
<dbReference type="EMBL" id="CP118246">
    <property type="protein sequence ID" value="WDR02216.1"/>
    <property type="molecule type" value="Genomic_DNA"/>
</dbReference>
<dbReference type="InterPro" id="IPR004099">
    <property type="entry name" value="Pyr_nucl-diS_OxRdtase_dimer"/>
</dbReference>
<dbReference type="SUPFAM" id="SSF55424">
    <property type="entry name" value="FAD/NAD-linked reductases, dimerisation (C-terminal) domain"/>
    <property type="match status" value="1"/>
</dbReference>
<sequence>MASRSVYSDPEIAETGMTETEAKKRFGKRYRVVRCAFTDNRRAQAIGQSYGTAKMICLPSGAIVGAGVVGPSAGETIALLSLAIAKRLKAIDLQSMTSANPTLSEIVQQLGTEYGRDAITPRWVRPIMAIKRVLP</sequence>
<dbReference type="PANTHER" id="PTHR22912">
    <property type="entry name" value="DISULFIDE OXIDOREDUCTASE"/>
    <property type="match status" value="1"/>
</dbReference>
<protein>
    <recommendedName>
        <fullName evidence="3">Pyridine nucleotide-disulphide oxidoreductase dimerisation domain-containing protein</fullName>
    </recommendedName>
</protein>
<keyword evidence="5" id="KW-1185">Reference proteome</keyword>
<dbReference type="RefSeq" id="WP_282218622.1">
    <property type="nucleotide sequence ID" value="NZ_CP118246.1"/>
</dbReference>
<accession>A0ABY7YLP4</accession>
<organism evidence="4 5">
    <name type="scientific">Devosia algicola</name>
    <dbReference type="NCBI Taxonomy" id="3026418"/>
    <lineage>
        <taxon>Bacteria</taxon>
        <taxon>Pseudomonadati</taxon>
        <taxon>Pseudomonadota</taxon>
        <taxon>Alphaproteobacteria</taxon>
        <taxon>Hyphomicrobiales</taxon>
        <taxon>Devosiaceae</taxon>
        <taxon>Devosia</taxon>
    </lineage>
</organism>
<dbReference type="Gene3D" id="3.30.390.30">
    <property type="match status" value="1"/>
</dbReference>
<proteinExistence type="inferred from homology"/>
<evidence type="ECO:0000313" key="4">
    <source>
        <dbReference type="EMBL" id="WDR02216.1"/>
    </source>
</evidence>
<comment type="similarity">
    <text evidence="1">Belongs to the class-I pyridine nucleotide-disulfide oxidoreductase family.</text>
</comment>
<dbReference type="InterPro" id="IPR016156">
    <property type="entry name" value="FAD/NAD-linked_Rdtase_dimer_sf"/>
</dbReference>
<evidence type="ECO:0000259" key="3">
    <source>
        <dbReference type="Pfam" id="PF02852"/>
    </source>
</evidence>
<dbReference type="InterPro" id="IPR050151">
    <property type="entry name" value="Class-I_Pyr_Nuc-Dis_Oxidored"/>
</dbReference>
<evidence type="ECO:0000313" key="5">
    <source>
        <dbReference type="Proteomes" id="UP001220530"/>
    </source>
</evidence>
<keyword evidence="2" id="KW-0520">NAD</keyword>
<feature type="domain" description="Pyridine nucleotide-disulphide oxidoreductase dimerisation" evidence="3">
    <location>
        <begin position="4"/>
        <end position="109"/>
    </location>
</feature>
<evidence type="ECO:0000256" key="1">
    <source>
        <dbReference type="ARBA" id="ARBA00007532"/>
    </source>
</evidence>
<reference evidence="4 5" key="1">
    <citation type="submission" date="2023-02" db="EMBL/GenBank/DDBJ databases">
        <title>Devosia algicola sp. nov., isolated from the phycosphere of marine algae.</title>
        <authorList>
            <person name="Kim J.M."/>
            <person name="Lee J.K."/>
            <person name="Choi B.J."/>
            <person name="Bayburt H."/>
            <person name="Jeon C.O."/>
        </authorList>
    </citation>
    <scope>NUCLEOTIDE SEQUENCE [LARGE SCALE GENOMIC DNA]</scope>
    <source>
        <strain evidence="4 5">G20-9</strain>
    </source>
</reference>
<evidence type="ECO:0000256" key="2">
    <source>
        <dbReference type="ARBA" id="ARBA00023027"/>
    </source>
</evidence>